<protein>
    <submittedName>
        <fullName evidence="6">DNA-binding protein D-ETS-3</fullName>
    </submittedName>
</protein>
<evidence type="ECO:0000259" key="5">
    <source>
        <dbReference type="PROSITE" id="PS50061"/>
    </source>
</evidence>
<dbReference type="InterPro" id="IPR000418">
    <property type="entry name" value="Ets_dom"/>
</dbReference>
<feature type="domain" description="ETS" evidence="5">
    <location>
        <begin position="263"/>
        <end position="349"/>
    </location>
</feature>
<dbReference type="GO" id="GO:0005634">
    <property type="term" value="C:nucleus"/>
    <property type="evidence" value="ECO:0007669"/>
    <property type="project" value="UniProtKB-SubCell"/>
</dbReference>
<dbReference type="Gene3D" id="1.10.10.10">
    <property type="entry name" value="Winged helix-like DNA-binding domain superfamily/Winged helix DNA-binding domain"/>
    <property type="match status" value="1"/>
</dbReference>
<evidence type="ECO:0000256" key="3">
    <source>
        <dbReference type="RuleBase" id="RU004019"/>
    </source>
</evidence>
<evidence type="ECO:0000256" key="1">
    <source>
        <dbReference type="ARBA" id="ARBA00005562"/>
    </source>
</evidence>
<evidence type="ECO:0000256" key="4">
    <source>
        <dbReference type="SAM" id="MobiDB-lite"/>
    </source>
</evidence>
<comment type="similarity">
    <text evidence="1 3">Belongs to the ETS family.</text>
</comment>
<dbReference type="SUPFAM" id="SSF46785">
    <property type="entry name" value="Winged helix' DNA-binding domain"/>
    <property type="match status" value="1"/>
</dbReference>
<dbReference type="GO" id="GO:0000981">
    <property type="term" value="F:DNA-binding transcription factor activity, RNA polymerase II-specific"/>
    <property type="evidence" value="ECO:0007669"/>
    <property type="project" value="TreeGrafter"/>
</dbReference>
<gene>
    <name evidence="6" type="primary">Ets65A</name>
    <name evidence="6" type="ORF">CEXT_753631</name>
</gene>
<dbReference type="InterPro" id="IPR046328">
    <property type="entry name" value="ETS_fam"/>
</dbReference>
<evidence type="ECO:0000313" key="6">
    <source>
        <dbReference type="EMBL" id="GIX84519.1"/>
    </source>
</evidence>
<dbReference type="InterPro" id="IPR036388">
    <property type="entry name" value="WH-like_DNA-bd_sf"/>
</dbReference>
<evidence type="ECO:0000313" key="7">
    <source>
        <dbReference type="Proteomes" id="UP001054945"/>
    </source>
</evidence>
<dbReference type="GO" id="GO:0043565">
    <property type="term" value="F:sequence-specific DNA binding"/>
    <property type="evidence" value="ECO:0007669"/>
    <property type="project" value="InterPro"/>
</dbReference>
<dbReference type="PANTHER" id="PTHR11849">
    <property type="entry name" value="ETS"/>
    <property type="match status" value="1"/>
</dbReference>
<dbReference type="PANTHER" id="PTHR11849:SF133">
    <property type="entry name" value="ETS DOMAIN-CONTAINING PROTEIN"/>
    <property type="match status" value="1"/>
</dbReference>
<dbReference type="Pfam" id="PF00178">
    <property type="entry name" value="Ets"/>
    <property type="match status" value="1"/>
</dbReference>
<comment type="subcellular location">
    <subcellularLocation>
        <location evidence="3">Nucleus</location>
    </subcellularLocation>
</comment>
<dbReference type="PROSITE" id="PS50061">
    <property type="entry name" value="ETS_DOMAIN_3"/>
    <property type="match status" value="1"/>
</dbReference>
<keyword evidence="7" id="KW-1185">Reference proteome</keyword>
<feature type="region of interest" description="Disordered" evidence="4">
    <location>
        <begin position="122"/>
        <end position="156"/>
    </location>
</feature>
<reference evidence="6 7" key="1">
    <citation type="submission" date="2021-06" db="EMBL/GenBank/DDBJ databases">
        <title>Caerostris extrusa draft genome.</title>
        <authorList>
            <person name="Kono N."/>
            <person name="Arakawa K."/>
        </authorList>
    </citation>
    <scope>NUCLEOTIDE SEQUENCE [LARGE SCALE GENOMIC DNA]</scope>
</reference>
<keyword evidence="3" id="KW-0539">Nucleus</keyword>
<dbReference type="SMART" id="SM00413">
    <property type="entry name" value="ETS"/>
    <property type="match status" value="1"/>
</dbReference>
<organism evidence="6 7">
    <name type="scientific">Caerostris extrusa</name>
    <name type="common">Bark spider</name>
    <name type="synonym">Caerostris bankana</name>
    <dbReference type="NCBI Taxonomy" id="172846"/>
    <lineage>
        <taxon>Eukaryota</taxon>
        <taxon>Metazoa</taxon>
        <taxon>Ecdysozoa</taxon>
        <taxon>Arthropoda</taxon>
        <taxon>Chelicerata</taxon>
        <taxon>Arachnida</taxon>
        <taxon>Araneae</taxon>
        <taxon>Araneomorphae</taxon>
        <taxon>Entelegynae</taxon>
        <taxon>Araneoidea</taxon>
        <taxon>Araneidae</taxon>
        <taxon>Caerostris</taxon>
    </lineage>
</organism>
<feature type="compositionally biased region" description="Polar residues" evidence="4">
    <location>
        <begin position="176"/>
        <end position="196"/>
    </location>
</feature>
<feature type="region of interest" description="Disordered" evidence="4">
    <location>
        <begin position="176"/>
        <end position="237"/>
    </location>
</feature>
<keyword evidence="2 3" id="KW-0238">DNA-binding</keyword>
<dbReference type="PROSITE" id="PS00345">
    <property type="entry name" value="ETS_DOMAIN_1"/>
    <property type="match status" value="1"/>
</dbReference>
<dbReference type="EMBL" id="BPLR01020975">
    <property type="protein sequence ID" value="GIX84519.1"/>
    <property type="molecule type" value="Genomic_DNA"/>
</dbReference>
<proteinExistence type="inferred from homology"/>
<dbReference type="AlphaFoldDB" id="A0AAV4NI84"/>
<evidence type="ECO:0000256" key="2">
    <source>
        <dbReference type="ARBA" id="ARBA00023125"/>
    </source>
</evidence>
<accession>A0AAV4NI84</accession>
<dbReference type="PRINTS" id="PR00454">
    <property type="entry name" value="ETSDOMAIN"/>
</dbReference>
<dbReference type="Proteomes" id="UP001054945">
    <property type="component" value="Unassembled WGS sequence"/>
</dbReference>
<dbReference type="GO" id="GO:0030154">
    <property type="term" value="P:cell differentiation"/>
    <property type="evidence" value="ECO:0007669"/>
    <property type="project" value="TreeGrafter"/>
</dbReference>
<feature type="compositionally biased region" description="Polar residues" evidence="4">
    <location>
        <begin position="131"/>
        <end position="156"/>
    </location>
</feature>
<dbReference type="InterPro" id="IPR036390">
    <property type="entry name" value="WH_DNA-bd_sf"/>
</dbReference>
<comment type="caution">
    <text evidence="6">The sequence shown here is derived from an EMBL/GenBank/DDBJ whole genome shotgun (WGS) entry which is preliminary data.</text>
</comment>
<feature type="compositionally biased region" description="Polar residues" evidence="4">
    <location>
        <begin position="204"/>
        <end position="231"/>
    </location>
</feature>
<sequence length="353" mass="39813">MGTLPEMGLDDENLLHPHLIAPLLSLRPQFSLQNNLHSFYHDELQSVNRILYETEENISSSPAQDLNVVDNSKSYETKDYLSSSSSPDLIRESNQYSTLHNSFPAQYASIYNDLLFSNSSQSLSSPAKSSPIHQNTFSSQSSPVYNSAQSSPTYSSPLSENSFYPLLSVDQNSPTVLNAVSNESPSDQNGNQNQYLDSDIFRSSPLSQSNESPHSDPCTSSAINHRSNPSSLLRPGETVKDAITRKFGGISNSVEDDSKDGKVHLWQFLVKLLVNPKRYSSLISWEDNDGKFQFKEPEEVAKLWGERKKRNKQAIKNMTYDKLSRSLRYYYDKKIMKKRKIKEICLSIFNGGI</sequence>
<name>A0AAV4NI84_CAEEX</name>